<reference evidence="2 3" key="1">
    <citation type="submission" date="2016-10" db="EMBL/GenBank/DDBJ databases">
        <authorList>
            <person name="de Groot N.N."/>
        </authorList>
    </citation>
    <scope>NUCLEOTIDE SEQUENCE [LARGE SCALE GENOMIC DNA]</scope>
    <source>
        <strain evidence="2 3">DSM 43941</strain>
    </source>
</reference>
<name>A0A1H1XLY9_9ACTN</name>
<evidence type="ECO:0000313" key="3">
    <source>
        <dbReference type="Proteomes" id="UP000198688"/>
    </source>
</evidence>
<evidence type="ECO:0000313" key="2">
    <source>
        <dbReference type="EMBL" id="SDT10222.1"/>
    </source>
</evidence>
<dbReference type="InterPro" id="IPR036689">
    <property type="entry name" value="ESAT-6-like_sf"/>
</dbReference>
<dbReference type="AlphaFoldDB" id="A0A1H1XLY9"/>
<keyword evidence="3" id="KW-1185">Reference proteome</keyword>
<dbReference type="InterPro" id="IPR010310">
    <property type="entry name" value="T7SS_ESAT-6-like"/>
</dbReference>
<gene>
    <name evidence="2" type="ORF">SAMN04489716_2511</name>
</gene>
<dbReference type="Gene3D" id="1.10.287.1060">
    <property type="entry name" value="ESAT-6-like"/>
    <property type="match status" value="1"/>
</dbReference>
<dbReference type="SUPFAM" id="SSF140453">
    <property type="entry name" value="EsxAB dimer-like"/>
    <property type="match status" value="1"/>
</dbReference>
<dbReference type="EMBL" id="LT629758">
    <property type="protein sequence ID" value="SDT10222.1"/>
    <property type="molecule type" value="Genomic_DNA"/>
</dbReference>
<dbReference type="STRING" id="113562.SAMN04489716_2511"/>
<accession>A0A1H1XLY9</accession>
<dbReference type="OrthoDB" id="4554345at2"/>
<sequence>MATGNQVSTSTEGMQAAGQEFVDAYGDFSLKLSNVNSDVYALSSSWTGQASTNFQNAMNNWSTAFSGIISQLGHMADVMGVSRAQYTAAEAQSVDDAGGFDKGLPHF</sequence>
<comment type="similarity">
    <text evidence="1">Belongs to the WXG100 family.</text>
</comment>
<proteinExistence type="inferred from homology"/>
<evidence type="ECO:0000256" key="1">
    <source>
        <dbReference type="RuleBase" id="RU362001"/>
    </source>
</evidence>
<dbReference type="Proteomes" id="UP000198688">
    <property type="component" value="Chromosome I"/>
</dbReference>
<dbReference type="RefSeq" id="WP_157751504.1">
    <property type="nucleotide sequence ID" value="NZ_BOMJ01000048.1"/>
</dbReference>
<dbReference type="Pfam" id="PF06013">
    <property type="entry name" value="WXG100"/>
    <property type="match status" value="1"/>
</dbReference>
<protein>
    <recommendedName>
        <fullName evidence="1">ESAT-6-like protein</fullName>
    </recommendedName>
</protein>
<organism evidence="2 3">
    <name type="scientific">Actinoplanes derwentensis</name>
    <dbReference type="NCBI Taxonomy" id="113562"/>
    <lineage>
        <taxon>Bacteria</taxon>
        <taxon>Bacillati</taxon>
        <taxon>Actinomycetota</taxon>
        <taxon>Actinomycetes</taxon>
        <taxon>Micromonosporales</taxon>
        <taxon>Micromonosporaceae</taxon>
        <taxon>Actinoplanes</taxon>
    </lineage>
</organism>
<dbReference type="NCBIfam" id="TIGR03930">
    <property type="entry name" value="WXG100_ESAT6"/>
    <property type="match status" value="1"/>
</dbReference>